<protein>
    <submittedName>
        <fullName evidence="2 3">Uncharacterized protein</fullName>
    </submittedName>
</protein>
<name>A0A0C4F7B1_PUCT1</name>
<feature type="region of interest" description="Disordered" evidence="1">
    <location>
        <begin position="82"/>
        <end position="120"/>
    </location>
</feature>
<organism evidence="3 4">
    <name type="scientific">Puccinia triticina (isolate 1-1 / race 1 (BBBD))</name>
    <name type="common">Brown leaf rust fungus</name>
    <dbReference type="NCBI Taxonomy" id="630390"/>
    <lineage>
        <taxon>Eukaryota</taxon>
        <taxon>Fungi</taxon>
        <taxon>Dikarya</taxon>
        <taxon>Basidiomycota</taxon>
        <taxon>Pucciniomycotina</taxon>
        <taxon>Pucciniomycetes</taxon>
        <taxon>Pucciniales</taxon>
        <taxon>Pucciniaceae</taxon>
        <taxon>Puccinia</taxon>
    </lineage>
</organism>
<dbReference type="EMBL" id="ADAS02002826">
    <property type="protein sequence ID" value="OAV85740.1"/>
    <property type="molecule type" value="Genomic_DNA"/>
</dbReference>
<reference evidence="2" key="1">
    <citation type="submission" date="2009-11" db="EMBL/GenBank/DDBJ databases">
        <authorList>
            <consortium name="The Broad Institute Genome Sequencing Platform"/>
            <person name="Ward D."/>
            <person name="Feldgarden M."/>
            <person name="Earl A."/>
            <person name="Young S.K."/>
            <person name="Zeng Q."/>
            <person name="Koehrsen M."/>
            <person name="Alvarado L."/>
            <person name="Berlin A."/>
            <person name="Bochicchio J."/>
            <person name="Borenstein D."/>
            <person name="Chapman S.B."/>
            <person name="Chen Z."/>
            <person name="Engels R."/>
            <person name="Freedman E."/>
            <person name="Gellesch M."/>
            <person name="Goldberg J."/>
            <person name="Griggs A."/>
            <person name="Gujja S."/>
            <person name="Heilman E."/>
            <person name="Heiman D."/>
            <person name="Hepburn T."/>
            <person name="Howarth C."/>
            <person name="Jen D."/>
            <person name="Larson L."/>
            <person name="Lewis B."/>
            <person name="Mehta T."/>
            <person name="Park D."/>
            <person name="Pearson M."/>
            <person name="Roberts A."/>
            <person name="Saif S."/>
            <person name="Shea T."/>
            <person name="Shenoy N."/>
            <person name="Sisk P."/>
            <person name="Stolte C."/>
            <person name="Sykes S."/>
            <person name="Thomson T."/>
            <person name="Walk T."/>
            <person name="White J."/>
            <person name="Yandava C."/>
            <person name="Izard J."/>
            <person name="Baranova O.V."/>
            <person name="Blanton J.M."/>
            <person name="Tanner A.C."/>
            <person name="Dewhirst F.E."/>
            <person name="Haas B."/>
            <person name="Nusbaum C."/>
            <person name="Birren B."/>
        </authorList>
    </citation>
    <scope>NUCLEOTIDE SEQUENCE [LARGE SCALE GENOMIC DNA]</scope>
    <source>
        <strain evidence="2">1-1 BBBD Race 1</strain>
    </source>
</reference>
<evidence type="ECO:0000313" key="4">
    <source>
        <dbReference type="Proteomes" id="UP000005240"/>
    </source>
</evidence>
<dbReference type="VEuPathDB" id="FungiDB:PTTG_09040"/>
<proteinExistence type="predicted"/>
<reference evidence="3" key="4">
    <citation type="submission" date="2025-05" db="UniProtKB">
        <authorList>
            <consortium name="EnsemblFungi"/>
        </authorList>
    </citation>
    <scope>IDENTIFICATION</scope>
    <source>
        <strain evidence="3">isolate 1-1 / race 1 (BBBD)</strain>
    </source>
</reference>
<evidence type="ECO:0000256" key="1">
    <source>
        <dbReference type="SAM" id="MobiDB-lite"/>
    </source>
</evidence>
<evidence type="ECO:0000313" key="3">
    <source>
        <dbReference type="EnsemblFungi" id="PTTG_09040-t43_1-p1"/>
    </source>
</evidence>
<sequence length="120" mass="13276">LSVPIHLPPPAEPAEDTAAGLLNCQIAEISRDLRNTFPENLLWEEAVFPAAAVLKCVGAFRNMYRALLHVSAVTTAQRRQEVLQNKPHPTQPTAAEYDVPIPPERIPTECTRRSSESKLP</sequence>
<dbReference type="Proteomes" id="UP000005240">
    <property type="component" value="Unassembled WGS sequence"/>
</dbReference>
<evidence type="ECO:0000313" key="2">
    <source>
        <dbReference type="EMBL" id="OAV85740.1"/>
    </source>
</evidence>
<feature type="compositionally biased region" description="Basic and acidic residues" evidence="1">
    <location>
        <begin position="106"/>
        <end position="120"/>
    </location>
</feature>
<dbReference type="EnsemblFungi" id="PTTG_09040-t43_1">
    <property type="protein sequence ID" value="PTTG_09040-t43_1-p1"/>
    <property type="gene ID" value="PTTG_09040"/>
</dbReference>
<accession>A0A0C4F7B1</accession>
<reference evidence="2" key="2">
    <citation type="submission" date="2016-05" db="EMBL/GenBank/DDBJ databases">
        <title>Comparative analysis highlights variable genome content of wheat rusts and divergence of the mating loci.</title>
        <authorList>
            <person name="Cuomo C.A."/>
            <person name="Bakkeren G."/>
            <person name="Szabo L."/>
            <person name="Khalil H."/>
            <person name="Joly D."/>
            <person name="Goldberg J."/>
            <person name="Young S."/>
            <person name="Zeng Q."/>
            <person name="Fellers J."/>
        </authorList>
    </citation>
    <scope>NUCLEOTIDE SEQUENCE [LARGE SCALE GENOMIC DNA]</scope>
    <source>
        <strain evidence="2">1-1 BBBD Race 1</strain>
    </source>
</reference>
<keyword evidence="4" id="KW-1185">Reference proteome</keyword>
<gene>
    <name evidence="2" type="ORF">PTTG_09040</name>
</gene>
<reference evidence="3 4" key="3">
    <citation type="journal article" date="2017" name="G3 (Bethesda)">
        <title>Comparative analysis highlights variable genome content of wheat rusts and divergence of the mating loci.</title>
        <authorList>
            <person name="Cuomo C.A."/>
            <person name="Bakkeren G."/>
            <person name="Khalil H.B."/>
            <person name="Panwar V."/>
            <person name="Joly D."/>
            <person name="Linning R."/>
            <person name="Sakthikumar S."/>
            <person name="Song X."/>
            <person name="Adiconis X."/>
            <person name="Fan L."/>
            <person name="Goldberg J.M."/>
            <person name="Levin J.Z."/>
            <person name="Young S."/>
            <person name="Zeng Q."/>
            <person name="Anikster Y."/>
            <person name="Bruce M."/>
            <person name="Wang M."/>
            <person name="Yin C."/>
            <person name="McCallum B."/>
            <person name="Szabo L.J."/>
            <person name="Hulbert S."/>
            <person name="Chen X."/>
            <person name="Fellers J.P."/>
        </authorList>
    </citation>
    <scope>NUCLEOTIDE SEQUENCE</scope>
    <source>
        <strain evidence="3">isolate 1-1 / race 1 (BBBD)</strain>
        <strain evidence="4">Isolate 1-1 / race 1 (BBBD)</strain>
    </source>
</reference>
<dbReference type="AlphaFoldDB" id="A0A0C4F7B1"/>